<dbReference type="AlphaFoldDB" id="A0A821PXZ4"/>
<protein>
    <submittedName>
        <fullName evidence="1">Uncharacterized protein</fullName>
    </submittedName>
</protein>
<accession>A0A821PXZ4</accession>
<dbReference type="Proteomes" id="UP000663873">
    <property type="component" value="Unassembled WGS sequence"/>
</dbReference>
<sequence>QDSPSPAVDYELIAQCYSIDDVQLIQNAEIELLEYFEYDICVTTPDHFFSYLINLTTDDVKSKQIIEQARSVFFTNFLSNERAGK</sequence>
<reference evidence="1" key="1">
    <citation type="submission" date="2021-02" db="EMBL/GenBank/DDBJ databases">
        <authorList>
            <person name="Nowell W R."/>
        </authorList>
    </citation>
    <scope>NUCLEOTIDE SEQUENCE</scope>
</reference>
<gene>
    <name evidence="1" type="ORF">UJA718_LOCUS41828</name>
</gene>
<proteinExistence type="predicted"/>
<feature type="non-terminal residue" evidence="1">
    <location>
        <position position="1"/>
    </location>
</feature>
<evidence type="ECO:0000313" key="2">
    <source>
        <dbReference type="Proteomes" id="UP000663873"/>
    </source>
</evidence>
<evidence type="ECO:0000313" key="1">
    <source>
        <dbReference type="EMBL" id="CAF4813334.1"/>
    </source>
</evidence>
<name>A0A821PXZ4_9BILA</name>
<keyword evidence="2" id="KW-1185">Reference proteome</keyword>
<dbReference type="EMBL" id="CAJOBP010051092">
    <property type="protein sequence ID" value="CAF4813334.1"/>
    <property type="molecule type" value="Genomic_DNA"/>
</dbReference>
<organism evidence="1 2">
    <name type="scientific">Rotaria socialis</name>
    <dbReference type="NCBI Taxonomy" id="392032"/>
    <lineage>
        <taxon>Eukaryota</taxon>
        <taxon>Metazoa</taxon>
        <taxon>Spiralia</taxon>
        <taxon>Gnathifera</taxon>
        <taxon>Rotifera</taxon>
        <taxon>Eurotatoria</taxon>
        <taxon>Bdelloidea</taxon>
        <taxon>Philodinida</taxon>
        <taxon>Philodinidae</taxon>
        <taxon>Rotaria</taxon>
    </lineage>
</organism>
<comment type="caution">
    <text evidence="1">The sequence shown here is derived from an EMBL/GenBank/DDBJ whole genome shotgun (WGS) entry which is preliminary data.</text>
</comment>